<protein>
    <recommendedName>
        <fullName evidence="4">Mechanosensitive ion channel protein MscS</fullName>
    </recommendedName>
</protein>
<dbReference type="RefSeq" id="WP_242975561.1">
    <property type="nucleotide sequence ID" value="NZ_PVXO01000044.1"/>
</dbReference>
<accession>A0A2T0B3Q1</accession>
<evidence type="ECO:0000313" key="3">
    <source>
        <dbReference type="Proteomes" id="UP000239706"/>
    </source>
</evidence>
<proteinExistence type="predicted"/>
<gene>
    <name evidence="2" type="ORF">CLLI_16140</name>
</gene>
<feature type="transmembrane region" description="Helical" evidence="1">
    <location>
        <begin position="20"/>
        <end position="37"/>
    </location>
</feature>
<feature type="transmembrane region" description="Helical" evidence="1">
    <location>
        <begin position="81"/>
        <end position="100"/>
    </location>
</feature>
<keyword evidence="1" id="KW-1133">Transmembrane helix</keyword>
<keyword evidence="3" id="KW-1185">Reference proteome</keyword>
<dbReference type="Gene3D" id="1.10.287.1260">
    <property type="match status" value="1"/>
</dbReference>
<feature type="transmembrane region" description="Helical" evidence="1">
    <location>
        <begin position="57"/>
        <end position="75"/>
    </location>
</feature>
<sequence>MDEFKSISLRFATVGTLSKFLLTIILLISIYWINKILINSIDGANWSSHKTIKFKKVFSVFVKILFLVLITPVWVYESEDILTFLGLFSAGMAFAFKDLVSSF</sequence>
<name>A0A2T0B3Q1_9CLOT</name>
<comment type="caution">
    <text evidence="2">The sequence shown here is derived from an EMBL/GenBank/DDBJ whole genome shotgun (WGS) entry which is preliminary data.</text>
</comment>
<dbReference type="EMBL" id="PVXO01000044">
    <property type="protein sequence ID" value="PRR78530.1"/>
    <property type="molecule type" value="Genomic_DNA"/>
</dbReference>
<organism evidence="2 3">
    <name type="scientific">Clostridium liquoris</name>
    <dbReference type="NCBI Taxonomy" id="1289519"/>
    <lineage>
        <taxon>Bacteria</taxon>
        <taxon>Bacillati</taxon>
        <taxon>Bacillota</taxon>
        <taxon>Clostridia</taxon>
        <taxon>Eubacteriales</taxon>
        <taxon>Clostridiaceae</taxon>
        <taxon>Clostridium</taxon>
    </lineage>
</organism>
<keyword evidence="1" id="KW-0472">Membrane</keyword>
<keyword evidence="1" id="KW-0812">Transmembrane</keyword>
<dbReference type="Proteomes" id="UP000239706">
    <property type="component" value="Unassembled WGS sequence"/>
</dbReference>
<evidence type="ECO:0000313" key="2">
    <source>
        <dbReference type="EMBL" id="PRR78530.1"/>
    </source>
</evidence>
<dbReference type="AlphaFoldDB" id="A0A2T0B3Q1"/>
<evidence type="ECO:0000256" key="1">
    <source>
        <dbReference type="SAM" id="Phobius"/>
    </source>
</evidence>
<reference evidence="2 3" key="1">
    <citation type="submission" date="2018-03" db="EMBL/GenBank/DDBJ databases">
        <title>Genome sequence of Clostridium liquoris DSM 100320.</title>
        <authorList>
            <person name="Poehlein A."/>
            <person name="Daniel R."/>
        </authorList>
    </citation>
    <scope>NUCLEOTIDE SEQUENCE [LARGE SCALE GENOMIC DNA]</scope>
    <source>
        <strain evidence="2 3">DSM 100320</strain>
    </source>
</reference>
<evidence type="ECO:0008006" key="4">
    <source>
        <dbReference type="Google" id="ProtNLM"/>
    </source>
</evidence>